<comment type="caution">
    <text evidence="3">The sequence shown here is derived from an EMBL/GenBank/DDBJ whole genome shotgun (WGS) entry which is preliminary data.</text>
</comment>
<dbReference type="RefSeq" id="WP_103115603.1">
    <property type="nucleotide sequence ID" value="NZ_PPFX01000021.1"/>
</dbReference>
<dbReference type="AlphaFoldDB" id="A0A2K2H983"/>
<protein>
    <recommendedName>
        <fullName evidence="5">DUF1829 domain-containing protein</fullName>
    </recommendedName>
</protein>
<dbReference type="InterPro" id="IPR014960">
    <property type="entry name" value="DUF1828"/>
</dbReference>
<evidence type="ECO:0008006" key="5">
    <source>
        <dbReference type="Google" id="ProtNLM"/>
    </source>
</evidence>
<evidence type="ECO:0000259" key="2">
    <source>
        <dbReference type="Pfam" id="PF08862"/>
    </source>
</evidence>
<dbReference type="Pfam" id="PF08862">
    <property type="entry name" value="DUF1829"/>
    <property type="match status" value="1"/>
</dbReference>
<name>A0A2K2H983_9BACT</name>
<dbReference type="OrthoDB" id="1321863at2"/>
<sequence length="256" mass="29240">MIIEEVEKLLNDYTRWLKDKTILKQVGKDWVEITTPHLDRHNDCLQIYARKEGNGFVLTDDGYIITDLVNSGCPLESPKRQELLKTTLAGFGVQIDRDQLVVHATPDNFSLKKHNIIQAMLAVNDLFFLASPYVASLFVEDVTNWLELSDIRYTPNVKFTGKSGYDHMFNFVIPKSRKQPERIVQALSNPKKDAAEALVFKWLDTRETRAADSQLFAFLNDSNVSVSHSVIDALKNYALEPVLWSQREQAKERLAA</sequence>
<dbReference type="InterPro" id="IPR014961">
    <property type="entry name" value="DUF1829"/>
</dbReference>
<accession>A0A2K2H983</accession>
<evidence type="ECO:0000259" key="1">
    <source>
        <dbReference type="Pfam" id="PF08861"/>
    </source>
</evidence>
<evidence type="ECO:0000313" key="4">
    <source>
        <dbReference type="Proteomes" id="UP000236340"/>
    </source>
</evidence>
<dbReference type="Proteomes" id="UP000236340">
    <property type="component" value="Unassembled WGS sequence"/>
</dbReference>
<feature type="domain" description="DUF1828" evidence="1">
    <location>
        <begin position="35"/>
        <end position="123"/>
    </location>
</feature>
<organism evidence="3 4">
    <name type="scientific">Geothermobacter hydrogeniphilus</name>
    <dbReference type="NCBI Taxonomy" id="1969733"/>
    <lineage>
        <taxon>Bacteria</taxon>
        <taxon>Pseudomonadati</taxon>
        <taxon>Thermodesulfobacteriota</taxon>
        <taxon>Desulfuromonadia</taxon>
        <taxon>Desulfuromonadales</taxon>
        <taxon>Geothermobacteraceae</taxon>
        <taxon>Geothermobacter</taxon>
    </lineage>
</organism>
<dbReference type="EMBL" id="PPFX01000021">
    <property type="protein sequence ID" value="PNU19872.1"/>
    <property type="molecule type" value="Genomic_DNA"/>
</dbReference>
<reference evidence="3 4" key="1">
    <citation type="journal article" date="2018" name="Genome Announc.">
        <title>Genome Sequence of Geothermobacter sp. HR-1 Iron Reducer from the Loihi Seamount.</title>
        <authorList>
            <person name="Smith H."/>
            <person name="Abuyen K."/>
            <person name="Tremblay J."/>
            <person name="Savalia P."/>
            <person name="Perez-Rodriguez I."/>
            <person name="Emerson D."/>
            <person name="Tully B."/>
            <person name="Amend J."/>
        </authorList>
    </citation>
    <scope>NUCLEOTIDE SEQUENCE [LARGE SCALE GENOMIC DNA]</scope>
    <source>
        <strain evidence="3 4">HR-1</strain>
    </source>
</reference>
<proteinExistence type="predicted"/>
<gene>
    <name evidence="3" type="ORF">C2E25_09995</name>
</gene>
<dbReference type="Pfam" id="PF08861">
    <property type="entry name" value="DUF1828"/>
    <property type="match status" value="1"/>
</dbReference>
<evidence type="ECO:0000313" key="3">
    <source>
        <dbReference type="EMBL" id="PNU19872.1"/>
    </source>
</evidence>
<feature type="domain" description="DUF1829" evidence="2">
    <location>
        <begin position="161"/>
        <end position="247"/>
    </location>
</feature>